<comment type="caution">
    <text evidence="4">The sequence shown here is derived from an EMBL/GenBank/DDBJ whole genome shotgun (WGS) entry which is preliminary data.</text>
</comment>
<dbReference type="Pfam" id="PF12796">
    <property type="entry name" value="Ank_2"/>
    <property type="match status" value="1"/>
</dbReference>
<accession>A0A366JPJ5</accession>
<dbReference type="Gene3D" id="1.25.40.20">
    <property type="entry name" value="Ankyrin repeat-containing domain"/>
    <property type="match status" value="2"/>
</dbReference>
<dbReference type="Proteomes" id="UP000252731">
    <property type="component" value="Unassembled WGS sequence"/>
</dbReference>
<feature type="repeat" description="ANK" evidence="3">
    <location>
        <begin position="212"/>
        <end position="238"/>
    </location>
</feature>
<dbReference type="InterPro" id="IPR002110">
    <property type="entry name" value="Ankyrin_rpt"/>
</dbReference>
<sequence>MKQMRGWLTLVIGGVILLQGCVPDNNAETKTRANEVREDMDMSESLLQAAERSDTKTIKRLIEDGADLNKKGSDGQTAAMIAAYNNDVETAKILIKAGADVNIQDNMNNNPFLYAGAEGYIEILKLTIEAGADPAIVNRYGGTALIPAAEHGHIDAIKELLTKTDIDVNYVNDLGWTALLEAIILNDGNVIQQQTVQLLIDYGADVNIADRNNVTPLQHAREKGFKEIEQILLTAGAK</sequence>
<feature type="repeat" description="ANK" evidence="3">
    <location>
        <begin position="74"/>
        <end position="106"/>
    </location>
</feature>
<dbReference type="SMART" id="SM00248">
    <property type="entry name" value="ANK"/>
    <property type="match status" value="5"/>
</dbReference>
<evidence type="ECO:0000256" key="3">
    <source>
        <dbReference type="PROSITE-ProRule" id="PRU00023"/>
    </source>
</evidence>
<dbReference type="PRINTS" id="PR01415">
    <property type="entry name" value="ANKYRIN"/>
</dbReference>
<keyword evidence="2 3" id="KW-0040">ANK repeat</keyword>
<dbReference type="PANTHER" id="PTHR24189:SF50">
    <property type="entry name" value="ANKYRIN REPEAT AND SOCS BOX PROTEIN 2"/>
    <property type="match status" value="1"/>
</dbReference>
<dbReference type="PROSITE" id="PS51257">
    <property type="entry name" value="PROKAR_LIPOPROTEIN"/>
    <property type="match status" value="1"/>
</dbReference>
<evidence type="ECO:0000256" key="2">
    <source>
        <dbReference type="ARBA" id="ARBA00023043"/>
    </source>
</evidence>
<evidence type="ECO:0000313" key="5">
    <source>
        <dbReference type="Proteomes" id="UP000252731"/>
    </source>
</evidence>
<feature type="repeat" description="ANK" evidence="3">
    <location>
        <begin position="174"/>
        <end position="211"/>
    </location>
</feature>
<dbReference type="InterPro" id="IPR050745">
    <property type="entry name" value="Multifunctional_regulatory"/>
</dbReference>
<dbReference type="EMBL" id="QNSF01000010">
    <property type="protein sequence ID" value="RBP89993.1"/>
    <property type="molecule type" value="Genomic_DNA"/>
</dbReference>
<evidence type="ECO:0000256" key="1">
    <source>
        <dbReference type="ARBA" id="ARBA00022737"/>
    </source>
</evidence>
<keyword evidence="5" id="KW-1185">Reference proteome</keyword>
<dbReference type="PROSITE" id="PS50297">
    <property type="entry name" value="ANK_REP_REGION"/>
    <property type="match status" value="2"/>
</dbReference>
<dbReference type="Pfam" id="PF13637">
    <property type="entry name" value="Ank_4"/>
    <property type="match status" value="1"/>
</dbReference>
<dbReference type="PANTHER" id="PTHR24189">
    <property type="entry name" value="MYOTROPHIN"/>
    <property type="match status" value="1"/>
</dbReference>
<dbReference type="InterPro" id="IPR036770">
    <property type="entry name" value="Ankyrin_rpt-contain_sf"/>
</dbReference>
<dbReference type="PROSITE" id="PS50088">
    <property type="entry name" value="ANK_REPEAT"/>
    <property type="match status" value="4"/>
</dbReference>
<protein>
    <submittedName>
        <fullName evidence="4">Uncharacterized protein</fullName>
    </submittedName>
</protein>
<organism evidence="4 5">
    <name type="scientific">Cytobacillus firmus</name>
    <name type="common">Bacillus firmus</name>
    <dbReference type="NCBI Taxonomy" id="1399"/>
    <lineage>
        <taxon>Bacteria</taxon>
        <taxon>Bacillati</taxon>
        <taxon>Bacillota</taxon>
        <taxon>Bacilli</taxon>
        <taxon>Bacillales</taxon>
        <taxon>Bacillaceae</taxon>
        <taxon>Cytobacillus</taxon>
    </lineage>
</organism>
<dbReference type="SUPFAM" id="SSF48403">
    <property type="entry name" value="Ankyrin repeat"/>
    <property type="match status" value="1"/>
</dbReference>
<feature type="repeat" description="ANK" evidence="3">
    <location>
        <begin position="140"/>
        <end position="173"/>
    </location>
</feature>
<keyword evidence="1" id="KW-0677">Repeat</keyword>
<reference evidence="4 5" key="1">
    <citation type="submission" date="2018-06" db="EMBL/GenBank/DDBJ databases">
        <title>Freshwater and sediment microbial communities from various areas in North America, analyzing microbe dynamics in response to fracking.</title>
        <authorList>
            <person name="Lamendella R."/>
        </authorList>
    </citation>
    <scope>NUCLEOTIDE SEQUENCE [LARGE SCALE GENOMIC DNA]</scope>
    <source>
        <strain evidence="4 5">14_TX</strain>
    </source>
</reference>
<name>A0A366JPJ5_CYTFI</name>
<gene>
    <name evidence="4" type="ORF">DFO70_11099</name>
</gene>
<proteinExistence type="predicted"/>
<evidence type="ECO:0000313" key="4">
    <source>
        <dbReference type="EMBL" id="RBP89993.1"/>
    </source>
</evidence>
<dbReference type="AlphaFoldDB" id="A0A366JPJ5"/>